<protein>
    <submittedName>
        <fullName evidence="3">Membrane protein containing Regulator of K+ conductance</fullName>
    </submittedName>
</protein>
<sequence>MLLDEKHLLNDSFMKNILHYYKHLFSQEFIDRTISGGLRGQISFLLAVIAGFLALAAIGVLFLDVQLAAEGDWLEELWVVYNNFVDPGNQFAQQPWFNRMAVAVISLFGSILLGGVLISTISNIIERRVEVIRTGKAYYSSIHDHVVIIGYSEVTISLIKELKKDQPDAIVLIMSGQETESLRHRLQAQLDKQEERGVYLYFGNVESLEDLSHLNIDRAKEVYILGEEGDRGRDSKNIQCVHRISMLKGETRAGSELPVYTQFDRIASFGIIQKLDNCRCFPANDPKGNPVGCNIYFRPFNIFENWARRLWSIYALEDEHPYDPLDYCPIRILPDGQLENGEKFVHLVIVGFCGMGQALLLEALRVCHYANYDDTQAEADRIRTQITVIDKDMDTLLPHFKLMFPHLDSQVDDLRIEYVNTDFCRFAAEGTLQAWCRDPRRMLTVAICISDPDTSISLGMNLPREVYQSDARVLIRQHIHSNLGEMIHRDQGRYRNVKVFGMAEDAMSRSMLRDELPSYVNQHYEDSIKDPLASYISLLHAYYVEGREMEYNLEATRAQVSWNNLGENYRWANRYQIEAYQTYLSTLGYGIARQIPADRQAVTPQQFKDRLTEKQLHALERMEKHRWNAERTIEGWKTGPIRCDVHRIHHLLVPYHMLPDDQKFKDCQVITQLPYLVELAGFQLYKIC</sequence>
<proteinExistence type="predicted"/>
<keyword evidence="1" id="KW-1133">Transmembrane helix</keyword>
<dbReference type="Pfam" id="PF22614">
    <property type="entry name" value="Slo-like_RCK"/>
    <property type="match status" value="1"/>
</dbReference>
<reference evidence="3" key="1">
    <citation type="journal article" date="2012" name="PLoS ONE">
        <title>Gene sets for utilization of primary and secondary nutrition supplies in the distal gut of endangered iberian lynx.</title>
        <authorList>
            <person name="Alcaide M."/>
            <person name="Messina E."/>
            <person name="Richter M."/>
            <person name="Bargiela R."/>
            <person name="Peplies J."/>
            <person name="Huws S.A."/>
            <person name="Newbold C.J."/>
            <person name="Golyshin P.N."/>
            <person name="Simon M.A."/>
            <person name="Lopez G."/>
            <person name="Yakimov M.M."/>
            <person name="Ferrer M."/>
        </authorList>
    </citation>
    <scope>NUCLEOTIDE SEQUENCE</scope>
</reference>
<dbReference type="InterPro" id="IPR036291">
    <property type="entry name" value="NAD(P)-bd_dom_sf"/>
</dbReference>
<dbReference type="PANTHER" id="PTHR31563:SF10">
    <property type="entry name" value="ION CHANNEL POLLUX-RELATED"/>
    <property type="match status" value="1"/>
</dbReference>
<dbReference type="Gene3D" id="3.40.50.720">
    <property type="entry name" value="NAD(P)-binding Rossmann-like Domain"/>
    <property type="match status" value="1"/>
</dbReference>
<dbReference type="PANTHER" id="PTHR31563">
    <property type="entry name" value="ION CHANNEL POLLUX-RELATED"/>
    <property type="match status" value="1"/>
</dbReference>
<dbReference type="AlphaFoldDB" id="J9GW58"/>
<name>J9GW58_9ZZZZ</name>
<accession>J9GW58</accession>
<evidence type="ECO:0000259" key="2">
    <source>
        <dbReference type="Pfam" id="PF22614"/>
    </source>
</evidence>
<feature type="domain" description="RCK N-terminal" evidence="2">
    <location>
        <begin position="142"/>
        <end position="247"/>
    </location>
</feature>
<comment type="caution">
    <text evidence="3">The sequence shown here is derived from an EMBL/GenBank/DDBJ whole genome shotgun (WGS) entry which is preliminary data.</text>
</comment>
<gene>
    <name evidence="3" type="ORF">EVA_04674</name>
</gene>
<organism evidence="3">
    <name type="scientific">gut metagenome</name>
    <dbReference type="NCBI Taxonomy" id="749906"/>
    <lineage>
        <taxon>unclassified sequences</taxon>
        <taxon>metagenomes</taxon>
        <taxon>organismal metagenomes</taxon>
    </lineage>
</organism>
<dbReference type="InterPro" id="IPR044849">
    <property type="entry name" value="CASTOR/POLLUX/SYM8-like"/>
</dbReference>
<dbReference type="Gene3D" id="6.20.350.10">
    <property type="match status" value="1"/>
</dbReference>
<dbReference type="InterPro" id="IPR003148">
    <property type="entry name" value="RCK_N"/>
</dbReference>
<feature type="transmembrane region" description="Helical" evidence="1">
    <location>
        <begin position="42"/>
        <end position="63"/>
    </location>
</feature>
<dbReference type="GO" id="GO:0006813">
    <property type="term" value="P:potassium ion transport"/>
    <property type="evidence" value="ECO:0007669"/>
    <property type="project" value="InterPro"/>
</dbReference>
<dbReference type="EMBL" id="AMCI01000940">
    <property type="protein sequence ID" value="EJX07208.1"/>
    <property type="molecule type" value="Genomic_DNA"/>
</dbReference>
<keyword evidence="1" id="KW-0472">Membrane</keyword>
<dbReference type="SUPFAM" id="SSF51735">
    <property type="entry name" value="NAD(P)-binding Rossmann-fold domains"/>
    <property type="match status" value="1"/>
</dbReference>
<evidence type="ECO:0000256" key="1">
    <source>
        <dbReference type="SAM" id="Phobius"/>
    </source>
</evidence>
<keyword evidence="1" id="KW-0812">Transmembrane</keyword>
<feature type="transmembrane region" description="Helical" evidence="1">
    <location>
        <begin position="96"/>
        <end position="118"/>
    </location>
</feature>
<evidence type="ECO:0000313" key="3">
    <source>
        <dbReference type="EMBL" id="EJX07208.1"/>
    </source>
</evidence>